<reference evidence="2" key="2">
    <citation type="submission" date="2020-05" db="UniProtKB">
        <authorList>
            <consortium name="EnsemblMetazoa"/>
        </authorList>
    </citation>
    <scope>IDENTIFICATION</scope>
    <source>
        <strain evidence="2">IAEA</strain>
    </source>
</reference>
<dbReference type="VEuPathDB" id="VectorBase:GPPI027431"/>
<feature type="signal peptide" evidence="1">
    <location>
        <begin position="1"/>
        <end position="23"/>
    </location>
</feature>
<organism evidence="2 3">
    <name type="scientific">Glossina palpalis gambiensis</name>
    <dbReference type="NCBI Taxonomy" id="67801"/>
    <lineage>
        <taxon>Eukaryota</taxon>
        <taxon>Metazoa</taxon>
        <taxon>Ecdysozoa</taxon>
        <taxon>Arthropoda</taxon>
        <taxon>Hexapoda</taxon>
        <taxon>Insecta</taxon>
        <taxon>Pterygota</taxon>
        <taxon>Neoptera</taxon>
        <taxon>Endopterygota</taxon>
        <taxon>Diptera</taxon>
        <taxon>Brachycera</taxon>
        <taxon>Muscomorpha</taxon>
        <taxon>Hippoboscoidea</taxon>
        <taxon>Glossinidae</taxon>
        <taxon>Glossina</taxon>
    </lineage>
</organism>
<dbReference type="STRING" id="67801.A0A1B0BEJ5"/>
<reference evidence="3" key="1">
    <citation type="submission" date="2015-01" db="EMBL/GenBank/DDBJ databases">
        <authorList>
            <person name="Aksoy S."/>
            <person name="Warren W."/>
            <person name="Wilson R.K."/>
        </authorList>
    </citation>
    <scope>NUCLEOTIDE SEQUENCE [LARGE SCALE GENOMIC DNA]</scope>
    <source>
        <strain evidence="3">IAEA</strain>
    </source>
</reference>
<evidence type="ECO:0000313" key="3">
    <source>
        <dbReference type="Proteomes" id="UP000092460"/>
    </source>
</evidence>
<accession>A0A1B0BEJ5</accession>
<protein>
    <submittedName>
        <fullName evidence="2">Uncharacterized protein</fullName>
    </submittedName>
</protein>
<proteinExistence type="predicted"/>
<sequence>MLVCKNWTIEVSLILLLQNFVSAKCIQDVFLSTFRLCGGCTIVTATNVTKTNRVTNKCTLHLRNRVLKRVHHAPSRRSANLRGKKWAPPIYGSIRATTDPKVLYPHLYAFGSTPHTLDDEDSPKKLLTLATYVPVAIFKNFQTENLESDDD</sequence>
<dbReference type="EMBL" id="JXJN01012913">
    <property type="status" value="NOT_ANNOTATED_CDS"/>
    <property type="molecule type" value="Genomic_DNA"/>
</dbReference>
<keyword evidence="3" id="KW-1185">Reference proteome</keyword>
<name>A0A1B0BEJ5_9MUSC</name>
<keyword evidence="1" id="KW-0732">Signal</keyword>
<dbReference type="Proteomes" id="UP000092460">
    <property type="component" value="Unassembled WGS sequence"/>
</dbReference>
<evidence type="ECO:0000313" key="2">
    <source>
        <dbReference type="EnsemblMetazoa" id="GPPI027431-PA"/>
    </source>
</evidence>
<dbReference type="EnsemblMetazoa" id="GPPI027431-RA">
    <property type="protein sequence ID" value="GPPI027431-PA"/>
    <property type="gene ID" value="GPPI027431"/>
</dbReference>
<feature type="chain" id="PRO_5008404768" evidence="1">
    <location>
        <begin position="24"/>
        <end position="151"/>
    </location>
</feature>
<evidence type="ECO:0000256" key="1">
    <source>
        <dbReference type="SAM" id="SignalP"/>
    </source>
</evidence>
<dbReference type="AlphaFoldDB" id="A0A1B0BEJ5"/>